<reference evidence="1" key="1">
    <citation type="journal article" date="2014" name="Int. J. Syst. Evol. Microbiol.">
        <title>Complete genome sequence of Corynebacterium casei LMG S-19264T (=DSM 44701T), isolated from a smear-ripened cheese.</title>
        <authorList>
            <consortium name="US DOE Joint Genome Institute (JGI-PGF)"/>
            <person name="Walter F."/>
            <person name="Albersmeier A."/>
            <person name="Kalinowski J."/>
            <person name="Ruckert C."/>
        </authorList>
    </citation>
    <scope>NUCLEOTIDE SEQUENCE</scope>
    <source>
        <strain evidence="1">JCM 19596</strain>
    </source>
</reference>
<dbReference type="AlphaFoldDB" id="A0A830FFS5"/>
<evidence type="ECO:0000313" key="2">
    <source>
        <dbReference type="Proteomes" id="UP000607197"/>
    </source>
</evidence>
<dbReference type="Proteomes" id="UP000607197">
    <property type="component" value="Unassembled WGS sequence"/>
</dbReference>
<sequence length="84" mass="9287">MTESEERGSYERHRPDLPRRYTVSKADGSKVLTLAAPVLDAIDADPGDEVVVRRTDDGEVVLEVDDRDFVPATSLAPWLGCDDE</sequence>
<dbReference type="OrthoDB" id="255130at2157"/>
<evidence type="ECO:0000313" key="1">
    <source>
        <dbReference type="EMBL" id="GGL70227.1"/>
    </source>
</evidence>
<gene>
    <name evidence="1" type="ORF">GCM10009039_30340</name>
</gene>
<dbReference type="SUPFAM" id="SSF89447">
    <property type="entry name" value="AbrB/MazE/MraZ-like"/>
    <property type="match status" value="1"/>
</dbReference>
<keyword evidence="2" id="KW-1185">Reference proteome</keyword>
<organism evidence="1 2">
    <name type="scientific">Halocalculus aciditolerans</name>
    <dbReference type="NCBI Taxonomy" id="1383812"/>
    <lineage>
        <taxon>Archaea</taxon>
        <taxon>Methanobacteriati</taxon>
        <taxon>Methanobacteriota</taxon>
        <taxon>Stenosarchaea group</taxon>
        <taxon>Halobacteria</taxon>
        <taxon>Halobacteriales</taxon>
        <taxon>Halobacteriaceae</taxon>
        <taxon>Halocalculus</taxon>
    </lineage>
</organism>
<proteinExistence type="predicted"/>
<name>A0A830FFS5_9EURY</name>
<dbReference type="InterPro" id="IPR037914">
    <property type="entry name" value="SpoVT-AbrB_sf"/>
</dbReference>
<dbReference type="RefSeq" id="WP_188980446.1">
    <property type="nucleotide sequence ID" value="NZ_BMPG01000005.1"/>
</dbReference>
<protein>
    <submittedName>
        <fullName evidence="1">Uncharacterized protein</fullName>
    </submittedName>
</protein>
<accession>A0A830FFS5</accession>
<dbReference type="EMBL" id="BMPG01000005">
    <property type="protein sequence ID" value="GGL70227.1"/>
    <property type="molecule type" value="Genomic_DNA"/>
</dbReference>
<comment type="caution">
    <text evidence="1">The sequence shown here is derived from an EMBL/GenBank/DDBJ whole genome shotgun (WGS) entry which is preliminary data.</text>
</comment>
<reference evidence="1" key="2">
    <citation type="submission" date="2020-09" db="EMBL/GenBank/DDBJ databases">
        <authorList>
            <person name="Sun Q."/>
            <person name="Ohkuma M."/>
        </authorList>
    </citation>
    <scope>NUCLEOTIDE SEQUENCE</scope>
    <source>
        <strain evidence="1">JCM 19596</strain>
    </source>
</reference>